<dbReference type="Proteomes" id="UP000280296">
    <property type="component" value="Unassembled WGS sequence"/>
</dbReference>
<dbReference type="EMBL" id="RYZH01000043">
    <property type="protein sequence ID" value="RUL85009.1"/>
    <property type="molecule type" value="Genomic_DNA"/>
</dbReference>
<keyword evidence="3" id="KW-1185">Reference proteome</keyword>
<proteinExistence type="predicted"/>
<organism evidence="2 3">
    <name type="scientific">Tautonia sociabilis</name>
    <dbReference type="NCBI Taxonomy" id="2080755"/>
    <lineage>
        <taxon>Bacteria</taxon>
        <taxon>Pseudomonadati</taxon>
        <taxon>Planctomycetota</taxon>
        <taxon>Planctomycetia</taxon>
        <taxon>Isosphaerales</taxon>
        <taxon>Isosphaeraceae</taxon>
        <taxon>Tautonia</taxon>
    </lineage>
</organism>
<accession>A0A432MFM9</accession>
<gene>
    <name evidence="2" type="ORF">TsocGM_19395</name>
</gene>
<evidence type="ECO:0000256" key="1">
    <source>
        <dbReference type="SAM" id="MobiDB-lite"/>
    </source>
</evidence>
<evidence type="ECO:0000313" key="2">
    <source>
        <dbReference type="EMBL" id="RUL85009.1"/>
    </source>
</evidence>
<protein>
    <submittedName>
        <fullName evidence="2">Uncharacterized protein</fullName>
    </submittedName>
</protein>
<dbReference type="OrthoDB" id="286479at2"/>
<comment type="caution">
    <text evidence="2">The sequence shown here is derived from an EMBL/GenBank/DDBJ whole genome shotgun (WGS) entry which is preliminary data.</text>
</comment>
<sequence>MDRDCRGRLRRPEQARGLQPMHPLLPDRWESRALRVAMSEDDWARLEALVRRVADGEETRARALGAALSYLLRHEAAVAPQPGPLDWLDWERRKAYRALRLLQPGA</sequence>
<evidence type="ECO:0000313" key="3">
    <source>
        <dbReference type="Proteomes" id="UP000280296"/>
    </source>
</evidence>
<reference evidence="2 3" key="1">
    <citation type="submission" date="2018-12" db="EMBL/GenBank/DDBJ databases">
        <authorList>
            <person name="Toschakov S.V."/>
        </authorList>
    </citation>
    <scope>NUCLEOTIDE SEQUENCE [LARGE SCALE GENOMIC DNA]</scope>
    <source>
        <strain evidence="2 3">GM2012</strain>
    </source>
</reference>
<dbReference type="AlphaFoldDB" id="A0A432MFM9"/>
<feature type="compositionally biased region" description="Basic and acidic residues" evidence="1">
    <location>
        <begin position="1"/>
        <end position="14"/>
    </location>
</feature>
<feature type="region of interest" description="Disordered" evidence="1">
    <location>
        <begin position="1"/>
        <end position="22"/>
    </location>
</feature>
<dbReference type="RefSeq" id="WP_126727116.1">
    <property type="nucleotide sequence ID" value="NZ_RYZH01000043.1"/>
</dbReference>
<name>A0A432MFM9_9BACT</name>
<reference evidence="2 3" key="2">
    <citation type="submission" date="2019-01" db="EMBL/GenBank/DDBJ databases">
        <title>Tautonia sociabilis, a novel thermotolerant planctomycete of Isosphaeraceae family, isolated from a 4000 m deep subterranean habitat.</title>
        <authorList>
            <person name="Kovaleva O.L."/>
            <person name="Elcheninov A.G."/>
            <person name="Van Heerden E."/>
            <person name="Toshchakov S.V."/>
            <person name="Novikov A."/>
            <person name="Bonch-Osmolovskaya E.A."/>
            <person name="Kublanov I.V."/>
        </authorList>
    </citation>
    <scope>NUCLEOTIDE SEQUENCE [LARGE SCALE GENOMIC DNA]</scope>
    <source>
        <strain evidence="2 3">GM2012</strain>
    </source>
</reference>